<accession>A0ABT0PJK4</accession>
<dbReference type="CDD" id="cd04486">
    <property type="entry name" value="YhcR_OBF_like"/>
    <property type="match status" value="1"/>
</dbReference>
<protein>
    <submittedName>
        <fullName evidence="2">ExeM/NucH family extracellular endonuclease</fullName>
    </submittedName>
</protein>
<dbReference type="InterPro" id="IPR047971">
    <property type="entry name" value="ExeM-like"/>
</dbReference>
<keyword evidence="2" id="KW-0540">Nuclease</keyword>
<evidence type="ECO:0000313" key="2">
    <source>
        <dbReference type="EMBL" id="MCL6271529.1"/>
    </source>
</evidence>
<evidence type="ECO:0000313" key="3">
    <source>
        <dbReference type="Proteomes" id="UP001203338"/>
    </source>
</evidence>
<gene>
    <name evidence="2" type="ORF">M3P05_16560</name>
</gene>
<feature type="chain" id="PRO_5047332250" evidence="1">
    <location>
        <begin position="24"/>
        <end position="687"/>
    </location>
</feature>
<dbReference type="Gene3D" id="3.60.10.10">
    <property type="entry name" value="Endonuclease/exonuclease/phosphatase"/>
    <property type="match status" value="1"/>
</dbReference>
<organism evidence="2 3">
    <name type="scientific">Parendozoicomonas callyspongiae</name>
    <dbReference type="NCBI Taxonomy" id="2942213"/>
    <lineage>
        <taxon>Bacteria</taxon>
        <taxon>Pseudomonadati</taxon>
        <taxon>Pseudomonadota</taxon>
        <taxon>Gammaproteobacteria</taxon>
        <taxon>Oceanospirillales</taxon>
        <taxon>Endozoicomonadaceae</taxon>
        <taxon>Parendozoicomonas</taxon>
    </lineage>
</organism>
<dbReference type="PANTHER" id="PTHR42834:SF1">
    <property type="entry name" value="ENDONUCLEASE_EXONUCLEASE_PHOSPHATASE FAMILY PROTEIN (AFU_ORTHOLOGUE AFUA_3G09210)"/>
    <property type="match status" value="1"/>
</dbReference>
<dbReference type="InterPro" id="IPR036691">
    <property type="entry name" value="Endo/exonu/phosph_ase_sf"/>
</dbReference>
<dbReference type="RefSeq" id="WP_249701149.1">
    <property type="nucleotide sequence ID" value="NZ_JAMFLX010000027.1"/>
</dbReference>
<keyword evidence="3" id="KW-1185">Reference proteome</keyword>
<dbReference type="PANTHER" id="PTHR42834">
    <property type="entry name" value="ENDONUCLEASE/EXONUCLEASE/PHOSPHATASE FAMILY PROTEIN (AFU_ORTHOLOGUE AFUA_3G09210)"/>
    <property type="match status" value="1"/>
</dbReference>
<keyword evidence="2" id="KW-0255">Endonuclease</keyword>
<dbReference type="SUPFAM" id="SSF56219">
    <property type="entry name" value="DNase I-like"/>
    <property type="match status" value="1"/>
</dbReference>
<dbReference type="EMBL" id="JAMFLX010000027">
    <property type="protein sequence ID" value="MCL6271529.1"/>
    <property type="molecule type" value="Genomic_DNA"/>
</dbReference>
<name>A0ABT0PJK4_9GAMM</name>
<evidence type="ECO:0000256" key="1">
    <source>
        <dbReference type="SAM" id="SignalP"/>
    </source>
</evidence>
<dbReference type="NCBIfam" id="NF033681">
    <property type="entry name" value="ExeM_NucH_DNase"/>
    <property type="match status" value="1"/>
</dbReference>
<feature type="signal peptide" evidence="1">
    <location>
        <begin position="1"/>
        <end position="23"/>
    </location>
</feature>
<comment type="caution">
    <text evidence="2">The sequence shown here is derived from an EMBL/GenBank/DDBJ whole genome shotgun (WGS) entry which is preliminary data.</text>
</comment>
<dbReference type="GO" id="GO:0004519">
    <property type="term" value="F:endonuclease activity"/>
    <property type="evidence" value="ECO:0007669"/>
    <property type="project" value="UniProtKB-KW"/>
</dbReference>
<keyword evidence="2" id="KW-0378">Hydrolase</keyword>
<reference evidence="2 3" key="1">
    <citation type="submission" date="2022-05" db="EMBL/GenBank/DDBJ databases">
        <authorList>
            <person name="Park J.-S."/>
        </authorList>
    </citation>
    <scope>NUCLEOTIDE SEQUENCE [LARGE SCALE GENOMIC DNA]</scope>
    <source>
        <strain evidence="2 3">2012CJ34-2</strain>
    </source>
</reference>
<proteinExistence type="predicted"/>
<keyword evidence="1" id="KW-0732">Signal</keyword>
<dbReference type="Proteomes" id="UP001203338">
    <property type="component" value="Unassembled WGS sequence"/>
</dbReference>
<sequence>MFFLRCFLVSALLSGAFLPAANADTMNCGSCATFISSVHGPGGKSPLIPDGATKSPDIVVEAVVTVNTPERLGGFFIQEEVADEDDDPSTSEGLFVYGARPELQPGDRIRAKGVIREFYGQTQMILKELIVCGTNALNEVRPAKPSRKLVLQEMEPYEGMLVHFENMLNITRNYSWDFDSYRNSMDVSLFEPLYKPTQLFPPLSEAAKDLARKNDQNRITLITDERKQENGVISYYPAFGPFIHYPRVGDRIKDLTGVIAYRYGRYEIIPVPSREEPWLAPIDAYALEHEFSPRKGYPTPHSYGTVRIASFNVLNYFNTLMPDHKDNPTGTNRGAKTQEEFELQRTKIIEAVTRIDADVIGLVEVENNGFGTGSAIEDLVSTLNSRLPSSEHYAAVSTHESTTIGTDAITVGLVYKPSRIALHGSLQILTMPEQNFSLTSTDGDEVKFTKDMRPTLLQTFRDKISGKTVTVAVSHFKSKGSMCFEDFMKYATADGKIPLSGNRIKKGSKPTAPDYQDDLQGSCNKFRVTAARHLGDYLQRMGDLLSENILLIGDFNSYGQEDPMRLLTKGKKMVYPVTTSAHTTINCSEVPVETLNRGYGYISLVTANQGNKAYSYCYDGELGALDHAVANRRLAAKVLNIEEWHTNSVENSLFEYPGKYSGNLPKDPGPFSSSDHDPLLIDVDLTL</sequence>